<name>A0ABN8ZL28_RANTA</name>
<keyword evidence="3" id="KW-1185">Reference proteome</keyword>
<dbReference type="EMBL" id="OX460345">
    <property type="protein sequence ID" value="CAI9173706.1"/>
    <property type="molecule type" value="Genomic_DNA"/>
</dbReference>
<proteinExistence type="predicted"/>
<reference evidence="2" key="1">
    <citation type="submission" date="2023-04" db="EMBL/GenBank/DDBJ databases">
        <authorList>
            <consortium name="ELIXIR-Norway"/>
        </authorList>
    </citation>
    <scope>NUCLEOTIDE SEQUENCE [LARGE SCALE GENOMIC DNA]</scope>
</reference>
<dbReference type="Proteomes" id="UP001176941">
    <property type="component" value="Chromosome 34"/>
</dbReference>
<feature type="region of interest" description="Disordered" evidence="1">
    <location>
        <begin position="1"/>
        <end position="32"/>
    </location>
</feature>
<accession>A0ABN8ZL28</accession>
<evidence type="ECO:0000313" key="3">
    <source>
        <dbReference type="Proteomes" id="UP001176941"/>
    </source>
</evidence>
<evidence type="ECO:0000313" key="2">
    <source>
        <dbReference type="EMBL" id="CAI9173706.1"/>
    </source>
</evidence>
<protein>
    <submittedName>
        <fullName evidence="2">Uncharacterized protein</fullName>
    </submittedName>
</protein>
<evidence type="ECO:0000256" key="1">
    <source>
        <dbReference type="SAM" id="MobiDB-lite"/>
    </source>
</evidence>
<feature type="compositionally biased region" description="Basic and acidic residues" evidence="1">
    <location>
        <begin position="8"/>
        <end position="31"/>
    </location>
</feature>
<sequence length="151" mass="16272">MRNTGKMLELKHQLGPDVDAAKTTRREEASGSHRICQLANGIGAAARAASGTNLSFQNGHHSSERVRVLTYHVITAVSDPFHFASRAPNVSENTGVCGGNQSSRCKRHLASSNSLALGSTPPSLFLDSEELDPERSWLKVASPIVFTVEYV</sequence>
<organism evidence="2 3">
    <name type="scientific">Rangifer tarandus platyrhynchus</name>
    <name type="common">Svalbard reindeer</name>
    <dbReference type="NCBI Taxonomy" id="3082113"/>
    <lineage>
        <taxon>Eukaryota</taxon>
        <taxon>Metazoa</taxon>
        <taxon>Chordata</taxon>
        <taxon>Craniata</taxon>
        <taxon>Vertebrata</taxon>
        <taxon>Euteleostomi</taxon>
        <taxon>Mammalia</taxon>
        <taxon>Eutheria</taxon>
        <taxon>Laurasiatheria</taxon>
        <taxon>Artiodactyla</taxon>
        <taxon>Ruminantia</taxon>
        <taxon>Pecora</taxon>
        <taxon>Cervidae</taxon>
        <taxon>Odocoileinae</taxon>
        <taxon>Rangifer</taxon>
    </lineage>
</organism>
<gene>
    <name evidence="2" type="ORF">MRATA1EN1_LOCUS22668</name>
</gene>